<evidence type="ECO:0000256" key="3">
    <source>
        <dbReference type="ARBA" id="ARBA00023163"/>
    </source>
</evidence>
<dbReference type="Pfam" id="PF19352">
    <property type="entry name" value="TetR_C_38"/>
    <property type="match status" value="1"/>
</dbReference>
<organism evidence="6 7">
    <name type="scientific">Brevundimonas nasdae</name>
    <dbReference type="NCBI Taxonomy" id="172043"/>
    <lineage>
        <taxon>Bacteria</taxon>
        <taxon>Pseudomonadati</taxon>
        <taxon>Pseudomonadota</taxon>
        <taxon>Alphaproteobacteria</taxon>
        <taxon>Caulobacterales</taxon>
        <taxon>Caulobacteraceae</taxon>
        <taxon>Brevundimonas</taxon>
    </lineage>
</organism>
<keyword evidence="3" id="KW-0804">Transcription</keyword>
<dbReference type="SUPFAM" id="SSF46689">
    <property type="entry name" value="Homeodomain-like"/>
    <property type="match status" value="1"/>
</dbReference>
<reference evidence="6 7" key="1">
    <citation type="submission" date="2014-12" db="EMBL/GenBank/DDBJ databases">
        <title>Genome sequencing of Brevundimonas nasdae TPW30.</title>
        <authorList>
            <person name="Tan P.W."/>
            <person name="Chan K.-G."/>
        </authorList>
    </citation>
    <scope>NUCLEOTIDE SEQUENCE [LARGE SCALE GENOMIC DNA]</scope>
    <source>
        <strain evidence="6 7">TPW30</strain>
    </source>
</reference>
<evidence type="ECO:0000256" key="1">
    <source>
        <dbReference type="ARBA" id="ARBA00023015"/>
    </source>
</evidence>
<dbReference type="PANTHER" id="PTHR30055">
    <property type="entry name" value="HTH-TYPE TRANSCRIPTIONAL REGULATOR RUTR"/>
    <property type="match status" value="1"/>
</dbReference>
<name>A0A0B4CWF7_9CAUL</name>
<comment type="caution">
    <text evidence="6">The sequence shown here is derived from an EMBL/GenBank/DDBJ whole genome shotgun (WGS) entry which is preliminary data.</text>
</comment>
<dbReference type="STRING" id="172043.RM53_12425"/>
<proteinExistence type="predicted"/>
<dbReference type="GO" id="GO:0003700">
    <property type="term" value="F:DNA-binding transcription factor activity"/>
    <property type="evidence" value="ECO:0007669"/>
    <property type="project" value="TreeGrafter"/>
</dbReference>
<evidence type="ECO:0000313" key="6">
    <source>
        <dbReference type="EMBL" id="KIC56420.1"/>
    </source>
</evidence>
<dbReference type="Gene3D" id="1.10.10.60">
    <property type="entry name" value="Homeodomain-like"/>
    <property type="match status" value="1"/>
</dbReference>
<feature type="domain" description="HTH tetR-type" evidence="5">
    <location>
        <begin position="17"/>
        <end position="77"/>
    </location>
</feature>
<keyword evidence="1" id="KW-0805">Transcription regulation</keyword>
<dbReference type="PANTHER" id="PTHR30055:SF234">
    <property type="entry name" value="HTH-TYPE TRANSCRIPTIONAL REGULATOR BETI"/>
    <property type="match status" value="1"/>
</dbReference>
<dbReference type="InterPro" id="IPR009057">
    <property type="entry name" value="Homeodomain-like_sf"/>
</dbReference>
<dbReference type="RefSeq" id="WP_039247253.1">
    <property type="nucleotide sequence ID" value="NZ_JWSY01000023.1"/>
</dbReference>
<dbReference type="PROSITE" id="PS50977">
    <property type="entry name" value="HTH_TETR_2"/>
    <property type="match status" value="1"/>
</dbReference>
<feature type="DNA-binding region" description="H-T-H motif" evidence="4">
    <location>
        <begin position="40"/>
        <end position="59"/>
    </location>
</feature>
<gene>
    <name evidence="6" type="ORF">RM53_12425</name>
</gene>
<evidence type="ECO:0000313" key="7">
    <source>
        <dbReference type="Proteomes" id="UP000031166"/>
    </source>
</evidence>
<evidence type="ECO:0000256" key="2">
    <source>
        <dbReference type="ARBA" id="ARBA00023125"/>
    </source>
</evidence>
<dbReference type="InterPro" id="IPR011075">
    <property type="entry name" value="TetR_C"/>
</dbReference>
<evidence type="ECO:0000256" key="4">
    <source>
        <dbReference type="PROSITE-ProRule" id="PRU00335"/>
    </source>
</evidence>
<dbReference type="InterPro" id="IPR001647">
    <property type="entry name" value="HTH_TetR"/>
</dbReference>
<evidence type="ECO:0000259" key="5">
    <source>
        <dbReference type="PROSITE" id="PS50977"/>
    </source>
</evidence>
<sequence>MADTTNKLGHKIGARGGRTRQAILDATQRLLNERHYGEIRVADLASAAGVSPSNFYTYFKTVEEPVLALCEVAATDFQGLATHFQADWPGDKAFVIARAFILDVMAIWRSHGQVLRVEHMLADNGDAAFVESRVRRLRRLHLSIERRVAQAHASGLHPRDYNPRLASYQIASIAESTAASFDLLRRADTPEAILDTAAIIIVKLTTGR</sequence>
<dbReference type="EMBL" id="JWSY01000023">
    <property type="protein sequence ID" value="KIC56420.1"/>
    <property type="molecule type" value="Genomic_DNA"/>
</dbReference>
<dbReference type="Proteomes" id="UP000031166">
    <property type="component" value="Unassembled WGS sequence"/>
</dbReference>
<dbReference type="GO" id="GO:0000976">
    <property type="term" value="F:transcription cis-regulatory region binding"/>
    <property type="evidence" value="ECO:0007669"/>
    <property type="project" value="TreeGrafter"/>
</dbReference>
<protein>
    <submittedName>
        <fullName evidence="6">TetR family transcriptional regulator</fullName>
    </submittedName>
</protein>
<dbReference type="AlphaFoldDB" id="A0A0B4CWF7"/>
<accession>A0A0B4CWF7</accession>
<dbReference type="Pfam" id="PF00440">
    <property type="entry name" value="TetR_N"/>
    <property type="match status" value="1"/>
</dbReference>
<dbReference type="InterPro" id="IPR050109">
    <property type="entry name" value="HTH-type_TetR-like_transc_reg"/>
</dbReference>
<dbReference type="Gene3D" id="1.10.357.10">
    <property type="entry name" value="Tetracycline Repressor, domain 2"/>
    <property type="match status" value="1"/>
</dbReference>
<keyword evidence="2 4" id="KW-0238">DNA-binding</keyword>